<protein>
    <submittedName>
        <fullName evidence="2">Uncharacterized protein</fullName>
    </submittedName>
</protein>
<feature type="non-terminal residue" evidence="2">
    <location>
        <position position="1"/>
    </location>
</feature>
<organism evidence="2 3">
    <name type="scientific">Stegodyphus mimosarum</name>
    <name type="common">African social velvet spider</name>
    <dbReference type="NCBI Taxonomy" id="407821"/>
    <lineage>
        <taxon>Eukaryota</taxon>
        <taxon>Metazoa</taxon>
        <taxon>Ecdysozoa</taxon>
        <taxon>Arthropoda</taxon>
        <taxon>Chelicerata</taxon>
        <taxon>Arachnida</taxon>
        <taxon>Araneae</taxon>
        <taxon>Araneomorphae</taxon>
        <taxon>Entelegynae</taxon>
        <taxon>Eresoidea</taxon>
        <taxon>Eresidae</taxon>
        <taxon>Stegodyphus</taxon>
    </lineage>
</organism>
<gene>
    <name evidence="2" type="ORF">X975_15719</name>
</gene>
<evidence type="ECO:0000313" key="3">
    <source>
        <dbReference type="Proteomes" id="UP000054359"/>
    </source>
</evidence>
<name>A0A087TGL5_STEMI</name>
<keyword evidence="3" id="KW-1185">Reference proteome</keyword>
<reference evidence="2 3" key="1">
    <citation type="submission" date="2013-11" db="EMBL/GenBank/DDBJ databases">
        <title>Genome sequencing of Stegodyphus mimosarum.</title>
        <authorList>
            <person name="Bechsgaard J."/>
        </authorList>
    </citation>
    <scope>NUCLEOTIDE SEQUENCE [LARGE SCALE GENOMIC DNA]</scope>
</reference>
<feature type="non-terminal residue" evidence="2">
    <location>
        <position position="90"/>
    </location>
</feature>
<proteinExistence type="predicted"/>
<accession>A0A087TGL5</accession>
<dbReference type="EMBL" id="KK115137">
    <property type="protein sequence ID" value="KFM64254.1"/>
    <property type="molecule type" value="Genomic_DNA"/>
</dbReference>
<dbReference type="Proteomes" id="UP000054359">
    <property type="component" value="Unassembled WGS sequence"/>
</dbReference>
<evidence type="ECO:0000313" key="2">
    <source>
        <dbReference type="EMBL" id="KFM64254.1"/>
    </source>
</evidence>
<feature type="compositionally biased region" description="Low complexity" evidence="1">
    <location>
        <begin position="30"/>
        <end position="41"/>
    </location>
</feature>
<feature type="region of interest" description="Disordered" evidence="1">
    <location>
        <begin position="1"/>
        <end position="41"/>
    </location>
</feature>
<dbReference type="AlphaFoldDB" id="A0A087TGL5"/>
<feature type="compositionally biased region" description="Polar residues" evidence="1">
    <location>
        <begin position="18"/>
        <end position="29"/>
    </location>
</feature>
<sequence length="90" mass="9928">NSSQSPRSDLAEKEKKTANSAVSSQEILNSSTSTPSSSQSQPLVINLLLEKDKKIALLESHVSELQHQLTSKDAECEIHLWKLGILMQQN</sequence>
<evidence type="ECO:0000256" key="1">
    <source>
        <dbReference type="SAM" id="MobiDB-lite"/>
    </source>
</evidence>